<accession>A0A2N3HPF7</accession>
<dbReference type="SUPFAM" id="SSF53335">
    <property type="entry name" value="S-adenosyl-L-methionine-dependent methyltransferases"/>
    <property type="match status" value="1"/>
</dbReference>
<dbReference type="EMBL" id="PJEO01000009">
    <property type="protein sequence ID" value="PKQ46728.1"/>
    <property type="molecule type" value="Genomic_DNA"/>
</dbReference>
<dbReference type="RefSeq" id="WP_106658168.1">
    <property type="nucleotide sequence ID" value="NZ_PJEO01000009.1"/>
</dbReference>
<keyword evidence="1" id="KW-0489">Methyltransferase</keyword>
<dbReference type="Proteomes" id="UP000233435">
    <property type="component" value="Unassembled WGS sequence"/>
</dbReference>
<name>A0A2N3HPF7_9FLAO</name>
<proteinExistence type="predicted"/>
<dbReference type="Gene3D" id="3.40.50.150">
    <property type="entry name" value="Vaccinia Virus protein VP39"/>
    <property type="match status" value="1"/>
</dbReference>
<evidence type="ECO:0000313" key="2">
    <source>
        <dbReference type="Proteomes" id="UP000233435"/>
    </source>
</evidence>
<gene>
    <name evidence="1" type="ORF">CSW08_01640</name>
</gene>
<comment type="caution">
    <text evidence="1">The sequence shown here is derived from an EMBL/GenBank/DDBJ whole genome shotgun (WGS) entry which is preliminary data.</text>
</comment>
<organism evidence="1 2">
    <name type="scientific">Confluentibacter flavum</name>
    <dbReference type="NCBI Taxonomy" id="1909700"/>
    <lineage>
        <taxon>Bacteria</taxon>
        <taxon>Pseudomonadati</taxon>
        <taxon>Bacteroidota</taxon>
        <taxon>Flavobacteriia</taxon>
        <taxon>Flavobacteriales</taxon>
        <taxon>Flavobacteriaceae</taxon>
        <taxon>Confluentibacter</taxon>
    </lineage>
</organism>
<reference evidence="1 2" key="1">
    <citation type="submission" date="2017-12" db="EMBL/GenBank/DDBJ databases">
        <title>Confluentibacter flavum sp. nov., isolated from the saline lake.</title>
        <authorList>
            <person name="Yu L."/>
        </authorList>
    </citation>
    <scope>NUCLEOTIDE SEQUENCE [LARGE SCALE GENOMIC DNA]</scope>
    <source>
        <strain evidence="1 2">3B</strain>
    </source>
</reference>
<keyword evidence="1" id="KW-0808">Transferase</keyword>
<dbReference type="OrthoDB" id="5464618at2"/>
<dbReference type="Pfam" id="PF13578">
    <property type="entry name" value="Methyltransf_24"/>
    <property type="match status" value="1"/>
</dbReference>
<dbReference type="GO" id="GO:0008168">
    <property type="term" value="F:methyltransferase activity"/>
    <property type="evidence" value="ECO:0007669"/>
    <property type="project" value="UniProtKB-KW"/>
</dbReference>
<sequence length="227" mass="25858">MNHSNNTRSKIIELLYKENPRFHGRENAGSKSYAIKPDVLNWIANNIPAGGNTLETGCGYSTVLLALLSKKHTVISPFPQEHKLIREWCDNLGINNNHVKMIAKISQDVVPSLESDDLDFILIDGDHAFPAPFIDWYYTADKLKVGGILAVDDTHIPTGTILRDFLLKEDTRWHLITDVGTTVFFKRISEDNVAKDIIWVQQKYCKLPKQPLLKRIINKIKRILSLK</sequence>
<protein>
    <submittedName>
        <fullName evidence="1">Class I SAM-dependent methyltransferase</fullName>
    </submittedName>
</protein>
<dbReference type="GO" id="GO:0032259">
    <property type="term" value="P:methylation"/>
    <property type="evidence" value="ECO:0007669"/>
    <property type="project" value="UniProtKB-KW"/>
</dbReference>
<keyword evidence="2" id="KW-1185">Reference proteome</keyword>
<evidence type="ECO:0000313" key="1">
    <source>
        <dbReference type="EMBL" id="PKQ46728.1"/>
    </source>
</evidence>
<dbReference type="InterPro" id="IPR029063">
    <property type="entry name" value="SAM-dependent_MTases_sf"/>
</dbReference>
<dbReference type="AlphaFoldDB" id="A0A2N3HPF7"/>